<protein>
    <submittedName>
        <fullName evidence="3">Uncharacterized protein</fullName>
    </submittedName>
</protein>
<evidence type="ECO:0000256" key="1">
    <source>
        <dbReference type="SAM" id="MobiDB-lite"/>
    </source>
</evidence>
<name>A0A438NHE4_EXOME</name>
<comment type="caution">
    <text evidence="3">The sequence shown here is derived from an EMBL/GenBank/DDBJ whole genome shotgun (WGS) entry which is preliminary data.</text>
</comment>
<dbReference type="VEuPathDB" id="FungiDB:PV10_04588"/>
<gene>
    <name evidence="3" type="ORF">B0A52_01421</name>
</gene>
<feature type="compositionally biased region" description="Polar residues" evidence="1">
    <location>
        <begin position="287"/>
        <end position="298"/>
    </location>
</feature>
<reference evidence="3 4" key="1">
    <citation type="submission" date="2017-03" db="EMBL/GenBank/DDBJ databases">
        <title>Genomes of endolithic fungi from Antarctica.</title>
        <authorList>
            <person name="Coleine C."/>
            <person name="Masonjones S."/>
            <person name="Stajich J.E."/>
        </authorList>
    </citation>
    <scope>NUCLEOTIDE SEQUENCE [LARGE SCALE GENOMIC DNA]</scope>
    <source>
        <strain evidence="3 4">CCFEE 6314</strain>
    </source>
</reference>
<feature type="region of interest" description="Disordered" evidence="1">
    <location>
        <begin position="282"/>
        <end position="342"/>
    </location>
</feature>
<feature type="compositionally biased region" description="Basic and acidic residues" evidence="1">
    <location>
        <begin position="323"/>
        <end position="336"/>
    </location>
</feature>
<feature type="chain" id="PRO_5019149510" evidence="2">
    <location>
        <begin position="21"/>
        <end position="364"/>
    </location>
</feature>
<dbReference type="AlphaFoldDB" id="A0A438NHE4"/>
<evidence type="ECO:0000256" key="2">
    <source>
        <dbReference type="SAM" id="SignalP"/>
    </source>
</evidence>
<dbReference type="EMBL" id="NAJM01000003">
    <property type="protein sequence ID" value="RVX75144.1"/>
    <property type="molecule type" value="Genomic_DNA"/>
</dbReference>
<feature type="signal peptide" evidence="2">
    <location>
        <begin position="1"/>
        <end position="20"/>
    </location>
</feature>
<evidence type="ECO:0000313" key="3">
    <source>
        <dbReference type="EMBL" id="RVX75144.1"/>
    </source>
</evidence>
<dbReference type="OrthoDB" id="5406216at2759"/>
<organism evidence="3 4">
    <name type="scientific">Exophiala mesophila</name>
    <name type="common">Black yeast-like fungus</name>
    <dbReference type="NCBI Taxonomy" id="212818"/>
    <lineage>
        <taxon>Eukaryota</taxon>
        <taxon>Fungi</taxon>
        <taxon>Dikarya</taxon>
        <taxon>Ascomycota</taxon>
        <taxon>Pezizomycotina</taxon>
        <taxon>Eurotiomycetes</taxon>
        <taxon>Chaetothyriomycetidae</taxon>
        <taxon>Chaetothyriales</taxon>
        <taxon>Herpotrichiellaceae</taxon>
        <taxon>Exophiala</taxon>
    </lineage>
</organism>
<evidence type="ECO:0000313" key="4">
    <source>
        <dbReference type="Proteomes" id="UP000288859"/>
    </source>
</evidence>
<dbReference type="InterPro" id="IPR031452">
    <property type="entry name" value="Kre1"/>
</dbReference>
<dbReference type="Pfam" id="PF17056">
    <property type="entry name" value="KRE1"/>
    <property type="match status" value="1"/>
</dbReference>
<dbReference type="Proteomes" id="UP000288859">
    <property type="component" value="Unassembled WGS sequence"/>
</dbReference>
<accession>A0A438NHE4</accession>
<keyword evidence="2" id="KW-0732">Signal</keyword>
<feature type="region of interest" description="Disordered" evidence="1">
    <location>
        <begin position="166"/>
        <end position="188"/>
    </location>
</feature>
<dbReference type="GO" id="GO:0031505">
    <property type="term" value="P:fungal-type cell wall organization"/>
    <property type="evidence" value="ECO:0007669"/>
    <property type="project" value="InterPro"/>
</dbReference>
<proteinExistence type="predicted"/>
<sequence>MHSKITTVVVLTSLLSATNAFVPFKIKPLPADFDTRVWSPLTTITPAPSTASAITTEQVTPAPAPISINDEKILNIQTVPNAEPDSDLRKRQGVQQAVPPVFSQVSPITTYQIDFARSGSVTQLTVVYTQTFNPIPDQWPSPTLTGSIGMGTITGQIGVVKTKRSLPTQAPLGSPPNSTPTEKVPSHETTTEEQLLQLLHKLRKAGEEATGEFSTLVAKVKTPSLKEIEDEIATLVHKIKKPSLNEFEEGLVSLLHKVKKPSFKDIEQDIVAISRKLRLPGSKQALGASSSTDSNNDAPFNFGPNDADKPTVKDSQSFSFGSDSDKPMTLEPEQRVSENSAPMTRTRGLAMLALVAGSLFFYHL</sequence>